<dbReference type="RefSeq" id="WP_024269321.1">
    <property type="nucleotide sequence ID" value="NC_023035.1"/>
</dbReference>
<evidence type="ECO:0000313" key="2">
    <source>
        <dbReference type="Proteomes" id="UP000018680"/>
    </source>
</evidence>
<dbReference type="KEGG" id="slr:L21SP2_3081"/>
<dbReference type="EMBL" id="CP006939">
    <property type="protein sequence ID" value="AHC16425.1"/>
    <property type="molecule type" value="Genomic_DNA"/>
</dbReference>
<dbReference type="STRING" id="1307761.L21SP2_3081"/>
<accession>V5WL98</accession>
<keyword evidence="2" id="KW-1185">Reference proteome</keyword>
<evidence type="ECO:0000313" key="1">
    <source>
        <dbReference type="EMBL" id="AHC16425.1"/>
    </source>
</evidence>
<gene>
    <name evidence="1" type="ORF">L21SP2_3081</name>
</gene>
<reference evidence="1 2" key="1">
    <citation type="journal article" date="2015" name="Stand. Genomic Sci.">
        <title>Complete genome sequence and description of Salinispira pacifica gen. nov., sp. nov., a novel spirochaete isolated form a hypersaline microbial mat.</title>
        <authorList>
            <person name="Ben Hania W."/>
            <person name="Joseph M."/>
            <person name="Schumann P."/>
            <person name="Bunk B."/>
            <person name="Fiebig A."/>
            <person name="Sproer C."/>
            <person name="Klenk H.P."/>
            <person name="Fardeau M.L."/>
            <person name="Spring S."/>
        </authorList>
    </citation>
    <scope>NUCLEOTIDE SEQUENCE [LARGE SCALE GENOMIC DNA]</scope>
    <source>
        <strain evidence="1 2">L21-RPul-D2</strain>
    </source>
</reference>
<sequence>MKHIELIDSRTRRREDISEELHWAIRNGEIHLPAEEKGKIRYLRENLGHLGKLICCWYIAAIGRGDVRASRTLIRYMPMLEDPYLPDICRDLGICPEDEFMDDLLDE</sequence>
<dbReference type="HOGENOM" id="CLU_2208216_0_0_12"/>
<protein>
    <submittedName>
        <fullName evidence="1">Uncharacterized protein</fullName>
    </submittedName>
</protein>
<proteinExistence type="predicted"/>
<organism evidence="1 2">
    <name type="scientific">Salinispira pacifica</name>
    <dbReference type="NCBI Taxonomy" id="1307761"/>
    <lineage>
        <taxon>Bacteria</taxon>
        <taxon>Pseudomonadati</taxon>
        <taxon>Spirochaetota</taxon>
        <taxon>Spirochaetia</taxon>
        <taxon>Spirochaetales</taxon>
        <taxon>Spirochaetaceae</taxon>
        <taxon>Salinispira</taxon>
    </lineage>
</organism>
<dbReference type="AlphaFoldDB" id="V5WL98"/>
<name>V5WL98_9SPIO</name>
<dbReference type="Proteomes" id="UP000018680">
    <property type="component" value="Chromosome"/>
</dbReference>